<dbReference type="Gene3D" id="3.90.1200.10">
    <property type="match status" value="1"/>
</dbReference>
<dbReference type="AlphaFoldDB" id="A0A4Z0YIF9"/>
<evidence type="ECO:0000313" key="3">
    <source>
        <dbReference type="Proteomes" id="UP000297716"/>
    </source>
</evidence>
<reference evidence="2 3" key="1">
    <citation type="submission" date="2019-03" db="EMBL/GenBank/DDBJ databases">
        <title>Draft genome sequence of Xylaria hypoxylon DSM 108379, a ubiquitous saprotrophic-parasitic fungi on hardwood.</title>
        <authorList>
            <person name="Buettner E."/>
            <person name="Leonhardt S."/>
            <person name="Gebauer A.M."/>
            <person name="Liers C."/>
            <person name="Hofrichter M."/>
            <person name="Kellner H."/>
        </authorList>
    </citation>
    <scope>NUCLEOTIDE SEQUENCE [LARGE SCALE GENOMIC DNA]</scope>
    <source>
        <strain evidence="2 3">DSM 108379</strain>
    </source>
</reference>
<organism evidence="2 3">
    <name type="scientific">Xylaria hypoxylon</name>
    <dbReference type="NCBI Taxonomy" id="37992"/>
    <lineage>
        <taxon>Eukaryota</taxon>
        <taxon>Fungi</taxon>
        <taxon>Dikarya</taxon>
        <taxon>Ascomycota</taxon>
        <taxon>Pezizomycotina</taxon>
        <taxon>Sordariomycetes</taxon>
        <taxon>Xylariomycetidae</taxon>
        <taxon>Xylariales</taxon>
        <taxon>Xylariaceae</taxon>
        <taxon>Xylaria</taxon>
    </lineage>
</organism>
<evidence type="ECO:0000313" key="2">
    <source>
        <dbReference type="EMBL" id="TGJ78533.1"/>
    </source>
</evidence>
<comment type="caution">
    <text evidence="2">The sequence shown here is derived from an EMBL/GenBank/DDBJ whole genome shotgun (WGS) entry which is preliminary data.</text>
</comment>
<dbReference type="SUPFAM" id="SSF56112">
    <property type="entry name" value="Protein kinase-like (PK-like)"/>
    <property type="match status" value="1"/>
</dbReference>
<feature type="domain" description="Aminoglycoside phosphotransferase" evidence="1">
    <location>
        <begin position="194"/>
        <end position="302"/>
    </location>
</feature>
<dbReference type="STRING" id="37992.A0A4Z0YIF9"/>
<dbReference type="InterPro" id="IPR002575">
    <property type="entry name" value="Aminoglycoside_PTrfase"/>
</dbReference>
<name>A0A4Z0YIF9_9PEZI</name>
<dbReference type="EMBL" id="SKBN01000379">
    <property type="protein sequence ID" value="TGJ78533.1"/>
    <property type="molecule type" value="Genomic_DNA"/>
</dbReference>
<dbReference type="InterPro" id="IPR011009">
    <property type="entry name" value="Kinase-like_dom_sf"/>
</dbReference>
<protein>
    <recommendedName>
        <fullName evidence="1">Aminoglycoside phosphotransferase domain-containing protein</fullName>
    </recommendedName>
</protein>
<evidence type="ECO:0000259" key="1">
    <source>
        <dbReference type="Pfam" id="PF01636"/>
    </source>
</evidence>
<dbReference type="Pfam" id="PF01636">
    <property type="entry name" value="APH"/>
    <property type="match status" value="1"/>
</dbReference>
<accession>A0A4Z0YIF9</accession>
<dbReference type="OrthoDB" id="25129at2759"/>
<proteinExistence type="predicted"/>
<sequence>MAPLSQEETDALVNKVFRALSETSYACSSLKHLTNGTTNFVFRGELIQPIREERSENIVTTVIVKHSLEHAALNKNLPIDTSRASGVAGVKAPRLHLFIRDINIQVLEDFPAAVDLKSLFVSPTGNSILTASVATSVGHGIGSWLRSFHDWSMSSNAKLGYVGNNEPMRKLKYTITYDSHLKVLENNFPDLLEGHRAALEQVKDAATKEFEKASKDGDEDKNWGLIHGDFWTGNVLLRGDPSPTDAQHPGGPKLFIVDWEFTQFGHRAYDIGQMIGDIYERWHFWEADGALPAIEGFIDGYGGLEADDLAFRIAIHAGVQLIGWYIRRAPNSPLRFPLEKVTDAMRIGRDWIEKGWQKDRTYFESTPMAALFKRETGSGKP</sequence>
<keyword evidence="3" id="KW-1185">Reference proteome</keyword>
<dbReference type="Proteomes" id="UP000297716">
    <property type="component" value="Unassembled WGS sequence"/>
</dbReference>
<gene>
    <name evidence="2" type="ORF">E0Z10_g10233</name>
</gene>